<feature type="transmembrane region" description="Helical" evidence="7">
    <location>
        <begin position="292"/>
        <end position="315"/>
    </location>
</feature>
<organism evidence="10 11">
    <name type="scientific">Plantactinospora soyae</name>
    <dbReference type="NCBI Taxonomy" id="1544732"/>
    <lineage>
        <taxon>Bacteria</taxon>
        <taxon>Bacillati</taxon>
        <taxon>Actinomycetota</taxon>
        <taxon>Actinomycetes</taxon>
        <taxon>Micromonosporales</taxon>
        <taxon>Micromonosporaceae</taxon>
        <taxon>Plantactinospora</taxon>
    </lineage>
</organism>
<evidence type="ECO:0000313" key="11">
    <source>
        <dbReference type="Proteomes" id="UP000649753"/>
    </source>
</evidence>
<evidence type="ECO:0000256" key="7">
    <source>
        <dbReference type="RuleBase" id="RU363032"/>
    </source>
</evidence>
<comment type="similarity">
    <text evidence="7">Belongs to the binding-protein-dependent transport system permease family.</text>
</comment>
<evidence type="ECO:0000256" key="8">
    <source>
        <dbReference type="SAM" id="MobiDB-lite"/>
    </source>
</evidence>
<keyword evidence="11" id="KW-1185">Reference proteome</keyword>
<feature type="transmembrane region" description="Helical" evidence="7">
    <location>
        <begin position="187"/>
        <end position="210"/>
    </location>
</feature>
<evidence type="ECO:0000259" key="9">
    <source>
        <dbReference type="PROSITE" id="PS50928"/>
    </source>
</evidence>
<dbReference type="Proteomes" id="UP000649753">
    <property type="component" value="Unassembled WGS sequence"/>
</dbReference>
<feature type="transmembrane region" description="Helical" evidence="7">
    <location>
        <begin position="37"/>
        <end position="58"/>
    </location>
</feature>
<dbReference type="InterPro" id="IPR035906">
    <property type="entry name" value="MetI-like_sf"/>
</dbReference>
<keyword evidence="5 7" id="KW-1133">Transmembrane helix</keyword>
<proteinExistence type="inferred from homology"/>
<dbReference type="Gene3D" id="1.10.3720.10">
    <property type="entry name" value="MetI-like"/>
    <property type="match status" value="1"/>
</dbReference>
<dbReference type="PROSITE" id="PS50928">
    <property type="entry name" value="ABC_TM1"/>
    <property type="match status" value="1"/>
</dbReference>
<name>A0A927MHP0_9ACTN</name>
<evidence type="ECO:0000256" key="6">
    <source>
        <dbReference type="ARBA" id="ARBA00023136"/>
    </source>
</evidence>
<keyword evidence="6 7" id="KW-0472">Membrane</keyword>
<feature type="transmembrane region" description="Helical" evidence="7">
    <location>
        <begin position="97"/>
        <end position="119"/>
    </location>
</feature>
<dbReference type="GO" id="GO:0005886">
    <property type="term" value="C:plasma membrane"/>
    <property type="evidence" value="ECO:0007669"/>
    <property type="project" value="UniProtKB-SubCell"/>
</dbReference>
<protein>
    <submittedName>
        <fullName evidence="10">Raffinose/stachyose/melibiose transport system permease protein</fullName>
    </submittedName>
</protein>
<keyword evidence="4 7" id="KW-0812">Transmembrane</keyword>
<feature type="region of interest" description="Disordered" evidence="8">
    <location>
        <begin position="1"/>
        <end position="30"/>
    </location>
</feature>
<comment type="caution">
    <text evidence="10">The sequence shown here is derived from an EMBL/GenBank/DDBJ whole genome shotgun (WGS) entry which is preliminary data.</text>
</comment>
<keyword evidence="2 7" id="KW-0813">Transport</keyword>
<keyword evidence="3" id="KW-1003">Cell membrane</keyword>
<accession>A0A927MHP0</accession>
<evidence type="ECO:0000256" key="4">
    <source>
        <dbReference type="ARBA" id="ARBA00022692"/>
    </source>
</evidence>
<dbReference type="SUPFAM" id="SSF161098">
    <property type="entry name" value="MetI-like"/>
    <property type="match status" value="1"/>
</dbReference>
<evidence type="ECO:0000313" key="10">
    <source>
        <dbReference type="EMBL" id="MBE1491873.1"/>
    </source>
</evidence>
<gene>
    <name evidence="10" type="ORF">H4W31_007511</name>
</gene>
<reference evidence="10" key="1">
    <citation type="submission" date="2020-10" db="EMBL/GenBank/DDBJ databases">
        <title>Sequencing the genomes of 1000 actinobacteria strains.</title>
        <authorList>
            <person name="Klenk H.-P."/>
        </authorList>
    </citation>
    <scope>NUCLEOTIDE SEQUENCE</scope>
    <source>
        <strain evidence="10">DSM 46832</strain>
    </source>
</reference>
<dbReference type="RefSeq" id="WP_318783634.1">
    <property type="nucleotide sequence ID" value="NZ_JADBEB010000001.1"/>
</dbReference>
<dbReference type="EMBL" id="JADBEB010000001">
    <property type="protein sequence ID" value="MBE1491873.1"/>
    <property type="molecule type" value="Genomic_DNA"/>
</dbReference>
<evidence type="ECO:0000256" key="2">
    <source>
        <dbReference type="ARBA" id="ARBA00022448"/>
    </source>
</evidence>
<dbReference type="PANTHER" id="PTHR30193:SF37">
    <property type="entry name" value="INNER MEMBRANE ABC TRANSPORTER PERMEASE PROTEIN YCJO"/>
    <property type="match status" value="1"/>
</dbReference>
<feature type="domain" description="ABC transmembrane type-1" evidence="9">
    <location>
        <begin position="94"/>
        <end position="314"/>
    </location>
</feature>
<evidence type="ECO:0000256" key="5">
    <source>
        <dbReference type="ARBA" id="ARBA00022989"/>
    </source>
</evidence>
<dbReference type="CDD" id="cd06261">
    <property type="entry name" value="TM_PBP2"/>
    <property type="match status" value="1"/>
</dbReference>
<comment type="subcellular location">
    <subcellularLocation>
        <location evidence="1 7">Cell membrane</location>
        <topology evidence="1 7">Multi-pass membrane protein</topology>
    </subcellularLocation>
</comment>
<feature type="transmembrane region" description="Helical" evidence="7">
    <location>
        <begin position="139"/>
        <end position="157"/>
    </location>
</feature>
<dbReference type="AlphaFoldDB" id="A0A927MHP0"/>
<evidence type="ECO:0000256" key="1">
    <source>
        <dbReference type="ARBA" id="ARBA00004651"/>
    </source>
</evidence>
<feature type="transmembrane region" description="Helical" evidence="7">
    <location>
        <begin position="246"/>
        <end position="267"/>
    </location>
</feature>
<sequence length="327" mass="35966">MIPSAVGGGADLASPPAAEPRRRTRNGPRRSARHRGYLVFLLPGIVLSTAVIVVPVLMTLGISFTRWQGIGRPEWIGLDNYTRLFSDANFWASFRNIGLVIVAMAVVPTLLGLLLASALYDHVGKAYGGRAASALRSGLYLPQIVPVAVTGIIWAWILHPDYGALNSILTDLHLETLARNWLGDPKYALYSVMAVLIWMQLGYPVVMFMAGLQRVDPELYEAADLDGASWWQRFTRIAVPLIRPEVYVVLVTTTIAGLKIFGQIFVLTRGGPGNATLVPSYFAYRNFFERAAVGYGSAISTVLTVSIVLLTYLFLRLQTRDERLGGW</sequence>
<dbReference type="PANTHER" id="PTHR30193">
    <property type="entry name" value="ABC TRANSPORTER PERMEASE PROTEIN"/>
    <property type="match status" value="1"/>
</dbReference>
<evidence type="ECO:0000256" key="3">
    <source>
        <dbReference type="ARBA" id="ARBA00022475"/>
    </source>
</evidence>
<dbReference type="InterPro" id="IPR000515">
    <property type="entry name" value="MetI-like"/>
</dbReference>
<dbReference type="GO" id="GO:0055085">
    <property type="term" value="P:transmembrane transport"/>
    <property type="evidence" value="ECO:0007669"/>
    <property type="project" value="InterPro"/>
</dbReference>
<dbReference type="InterPro" id="IPR051393">
    <property type="entry name" value="ABC_transporter_permease"/>
</dbReference>
<feature type="compositionally biased region" description="Gly residues" evidence="8">
    <location>
        <begin position="1"/>
        <end position="10"/>
    </location>
</feature>
<dbReference type="Pfam" id="PF00528">
    <property type="entry name" value="BPD_transp_1"/>
    <property type="match status" value="1"/>
</dbReference>